<sequence length="363" mass="41692">MPYPLDYGGVIDIFCTLQSLHAAGVEIILHCFEYGRGEQPILNQFCREVFYYRRQEGHKGFSFQLPYIVSSRSNPELLDRLAADDHPILLEGIHCSYLLQDKRFDNRNITLRLFNVEHCYYKHLYRHERSLMKKAFYFNESRLLEKYEAMVASRVKILTLSDRDTRYYREVLGGKFVKTLPVFVPHQDLKPAEGLGSFCLYHGNLGVAENEKAAEWLLEEVFVKMKLPFVVAGKNPSSRLERIAHQGCHTCLIADPEERELKDLISKAQINILPSFNETGVKLKLLNALFNGRHCVVNDAAIEGTPLGPLCHIAETPAAIQRVVMQLYHMPFGEEEIRLRRKILEAHFNNSVTAGNLLDVIRS</sequence>
<accession>A0A0E9N2M5</accession>
<protein>
    <recommendedName>
        <fullName evidence="3">Glycosyltransferase</fullName>
    </recommendedName>
</protein>
<comment type="caution">
    <text evidence="1">The sequence shown here is derived from an EMBL/GenBank/DDBJ whole genome shotgun (WGS) entry which is preliminary data.</text>
</comment>
<reference evidence="1 2" key="1">
    <citation type="submission" date="2015-04" db="EMBL/GenBank/DDBJ databases">
        <title>Whole genome shotgun sequence of Flavihumibacter petaseus NBRC 106054.</title>
        <authorList>
            <person name="Miyazawa S."/>
            <person name="Hosoyama A."/>
            <person name="Hashimoto M."/>
            <person name="Noguchi M."/>
            <person name="Tsuchikane K."/>
            <person name="Ohji S."/>
            <person name="Yamazoe A."/>
            <person name="Ichikawa N."/>
            <person name="Kimura A."/>
            <person name="Fujita N."/>
        </authorList>
    </citation>
    <scope>NUCLEOTIDE SEQUENCE [LARGE SCALE GENOMIC DNA]</scope>
    <source>
        <strain evidence="1 2">NBRC 106054</strain>
    </source>
</reference>
<name>A0A0E9N2M5_9BACT</name>
<dbReference type="EMBL" id="BBWV01000002">
    <property type="protein sequence ID" value="GAO43886.1"/>
    <property type="molecule type" value="Genomic_DNA"/>
</dbReference>
<evidence type="ECO:0000313" key="2">
    <source>
        <dbReference type="Proteomes" id="UP000033121"/>
    </source>
</evidence>
<dbReference type="SUPFAM" id="SSF53756">
    <property type="entry name" value="UDP-Glycosyltransferase/glycogen phosphorylase"/>
    <property type="match status" value="1"/>
</dbReference>
<proteinExistence type="predicted"/>
<dbReference type="STRING" id="1220578.FPE01S_02_09920"/>
<dbReference type="AlphaFoldDB" id="A0A0E9N2M5"/>
<evidence type="ECO:0000313" key="1">
    <source>
        <dbReference type="EMBL" id="GAO43886.1"/>
    </source>
</evidence>
<keyword evidence="2" id="KW-1185">Reference proteome</keyword>
<evidence type="ECO:0008006" key="3">
    <source>
        <dbReference type="Google" id="ProtNLM"/>
    </source>
</evidence>
<dbReference type="Proteomes" id="UP000033121">
    <property type="component" value="Unassembled WGS sequence"/>
</dbReference>
<gene>
    <name evidence="1" type="ORF">FPE01S_02_09920</name>
</gene>
<dbReference type="Pfam" id="PF13692">
    <property type="entry name" value="Glyco_trans_1_4"/>
    <property type="match status" value="1"/>
</dbReference>
<organism evidence="1 2">
    <name type="scientific">Flavihumibacter petaseus NBRC 106054</name>
    <dbReference type="NCBI Taxonomy" id="1220578"/>
    <lineage>
        <taxon>Bacteria</taxon>
        <taxon>Pseudomonadati</taxon>
        <taxon>Bacteroidota</taxon>
        <taxon>Chitinophagia</taxon>
        <taxon>Chitinophagales</taxon>
        <taxon>Chitinophagaceae</taxon>
        <taxon>Flavihumibacter</taxon>
    </lineage>
</organism>